<dbReference type="Pfam" id="PF09643">
    <property type="entry name" value="YopX"/>
    <property type="match status" value="1"/>
</dbReference>
<dbReference type="InterPro" id="IPR023385">
    <property type="entry name" value="YopX-like_C"/>
</dbReference>
<evidence type="ECO:0000313" key="3">
    <source>
        <dbReference type="Proteomes" id="UP000460412"/>
    </source>
</evidence>
<name>A0A7X3MIW1_9FIRM</name>
<dbReference type="NCBIfam" id="TIGR01671">
    <property type="entry name" value="phage_TIGR01671"/>
    <property type="match status" value="1"/>
</dbReference>
<accession>A0A7X3MIW1</accession>
<comment type="caution">
    <text evidence="2">The sequence shown here is derived from an EMBL/GenBank/DDBJ whole genome shotgun (WGS) entry which is preliminary data.</text>
</comment>
<reference evidence="2 3" key="1">
    <citation type="submission" date="2019-12" db="EMBL/GenBank/DDBJ databases">
        <title>Sporaefaciens musculi gen. nov., sp. nov., a novel bacterium isolated from the caecum of an obese mouse.</title>
        <authorList>
            <person name="Rasmussen T.S."/>
            <person name="Streidl T."/>
            <person name="Hitch T.C.A."/>
            <person name="Wortmann E."/>
            <person name="Deptula P."/>
            <person name="Hansen M."/>
            <person name="Nielsen D.S."/>
            <person name="Clavel T."/>
            <person name="Vogensen F.K."/>
        </authorList>
    </citation>
    <scope>NUCLEOTIDE SEQUENCE [LARGE SCALE GENOMIC DNA]</scope>
    <source>
        <strain evidence="2 3">WCA-9-b2</strain>
    </source>
</reference>
<dbReference type="InterPro" id="IPR019096">
    <property type="entry name" value="YopX_protein"/>
</dbReference>
<gene>
    <name evidence="2" type="ORF">GN277_18265</name>
</gene>
<proteinExistence type="predicted"/>
<dbReference type="Proteomes" id="UP000460412">
    <property type="component" value="Unassembled WGS sequence"/>
</dbReference>
<evidence type="ECO:0000313" key="2">
    <source>
        <dbReference type="EMBL" id="MXP77251.1"/>
    </source>
</evidence>
<sequence>MGREILFRAKHIHKLPENKHLDGKWVEGYLADKAYINSPELEGEFLVDESTICQYTGLTDNNGRKIFEGDIVKTSQYGVDDGNGHNYAGFDTFSVEFSDGGFCLKNKWRRFNLRPLGNFEVIGNIFDNPELIAS</sequence>
<dbReference type="EMBL" id="WUQX01000001">
    <property type="protein sequence ID" value="MXP77251.1"/>
    <property type="molecule type" value="Genomic_DNA"/>
</dbReference>
<protein>
    <recommendedName>
        <fullName evidence="1">YopX protein domain-containing protein</fullName>
    </recommendedName>
</protein>
<dbReference type="AlphaFoldDB" id="A0A7X3MIW1"/>
<dbReference type="SUPFAM" id="SSF159006">
    <property type="entry name" value="YopX-like"/>
    <property type="match status" value="1"/>
</dbReference>
<organism evidence="2 3">
    <name type="scientific">Sporofaciens musculi</name>
    <dbReference type="NCBI Taxonomy" id="2681861"/>
    <lineage>
        <taxon>Bacteria</taxon>
        <taxon>Bacillati</taxon>
        <taxon>Bacillota</taxon>
        <taxon>Clostridia</taxon>
        <taxon>Lachnospirales</taxon>
        <taxon>Lachnospiraceae</taxon>
        <taxon>Sporofaciens</taxon>
    </lineage>
</organism>
<feature type="domain" description="YopX protein" evidence="1">
    <location>
        <begin position="48"/>
        <end position="132"/>
    </location>
</feature>
<dbReference type="Gene3D" id="2.30.30.290">
    <property type="entry name" value="YopX-like domains"/>
    <property type="match status" value="1"/>
</dbReference>
<keyword evidence="3" id="KW-1185">Reference proteome</keyword>
<dbReference type="InterPro" id="IPR010024">
    <property type="entry name" value="CHP16711"/>
</dbReference>
<evidence type="ECO:0000259" key="1">
    <source>
        <dbReference type="Pfam" id="PF09643"/>
    </source>
</evidence>
<dbReference type="RefSeq" id="WP_159752423.1">
    <property type="nucleotide sequence ID" value="NZ_WUQX01000001.1"/>
</dbReference>